<dbReference type="EMBL" id="PZQS01000005">
    <property type="protein sequence ID" value="PVD30408.1"/>
    <property type="molecule type" value="Genomic_DNA"/>
</dbReference>
<evidence type="ECO:0000256" key="1">
    <source>
        <dbReference type="SAM" id="SignalP"/>
    </source>
</evidence>
<accession>A0A2T7PAG8</accession>
<feature type="chain" id="PRO_5015786897" evidence="1">
    <location>
        <begin position="17"/>
        <end position="164"/>
    </location>
</feature>
<evidence type="ECO:0000313" key="3">
    <source>
        <dbReference type="Proteomes" id="UP000245119"/>
    </source>
</evidence>
<comment type="caution">
    <text evidence="2">The sequence shown here is derived from an EMBL/GenBank/DDBJ whole genome shotgun (WGS) entry which is preliminary data.</text>
</comment>
<keyword evidence="3" id="KW-1185">Reference proteome</keyword>
<protein>
    <submittedName>
        <fullName evidence="2">Uncharacterized protein</fullName>
    </submittedName>
</protein>
<gene>
    <name evidence="2" type="ORF">C0Q70_09674</name>
</gene>
<dbReference type="Proteomes" id="UP000245119">
    <property type="component" value="Linkage Group LG5"/>
</dbReference>
<organism evidence="2 3">
    <name type="scientific">Pomacea canaliculata</name>
    <name type="common">Golden apple snail</name>
    <dbReference type="NCBI Taxonomy" id="400727"/>
    <lineage>
        <taxon>Eukaryota</taxon>
        <taxon>Metazoa</taxon>
        <taxon>Spiralia</taxon>
        <taxon>Lophotrochozoa</taxon>
        <taxon>Mollusca</taxon>
        <taxon>Gastropoda</taxon>
        <taxon>Caenogastropoda</taxon>
        <taxon>Architaenioglossa</taxon>
        <taxon>Ampullarioidea</taxon>
        <taxon>Ampullariidae</taxon>
        <taxon>Pomacea</taxon>
    </lineage>
</organism>
<feature type="signal peptide" evidence="1">
    <location>
        <begin position="1"/>
        <end position="16"/>
    </location>
</feature>
<name>A0A2T7PAG8_POMCA</name>
<evidence type="ECO:0000313" key="2">
    <source>
        <dbReference type="EMBL" id="PVD30408.1"/>
    </source>
</evidence>
<dbReference type="AlphaFoldDB" id="A0A2T7PAG8"/>
<proteinExistence type="predicted"/>
<sequence>MLNLLVFSALVACALAGNLYGPYGAGYGVGYGAGYGPGYGAGYGAGYGPGYGVGYASGVADSISAVPSIGATRAAPGISGANLLRPGPIVAAAPVVGVASGYGGKGVVRLRQNLWLGSVQVSSLKDKSKVKHERNEEDINDADDHRYRLKIFQSPCLHRKVSIF</sequence>
<keyword evidence="1" id="KW-0732">Signal</keyword>
<reference evidence="2 3" key="1">
    <citation type="submission" date="2018-04" db="EMBL/GenBank/DDBJ databases">
        <title>The genome of golden apple snail Pomacea canaliculata provides insight into stress tolerance and invasive adaptation.</title>
        <authorList>
            <person name="Liu C."/>
            <person name="Liu B."/>
            <person name="Ren Y."/>
            <person name="Zhang Y."/>
            <person name="Wang H."/>
            <person name="Li S."/>
            <person name="Jiang F."/>
            <person name="Yin L."/>
            <person name="Zhang G."/>
            <person name="Qian W."/>
            <person name="Fan W."/>
        </authorList>
    </citation>
    <scope>NUCLEOTIDE SEQUENCE [LARGE SCALE GENOMIC DNA]</scope>
    <source>
        <strain evidence="2">SZHN2017</strain>
        <tissue evidence="2">Muscle</tissue>
    </source>
</reference>